<sequence length="151" mass="16811">MRDNQPYAETDAEETESTHEKQIKGFPVESAKKKLIFILADYMSLNPGLFYAANITRRVLAVLFAYKDSGKWHKSNALNVGRKLHNNIRSNEAVFTDAKRVCGEQVGRLGRLVPELADELAAQVAETAVVDDHGSALPVSWRPEPRGWTGC</sequence>
<proteinExistence type="predicted"/>
<comment type="caution">
    <text evidence="2">The sequence shown here is derived from an EMBL/GenBank/DDBJ whole genome shotgun (WGS) entry which is preliminary data.</text>
</comment>
<dbReference type="AlphaFoldDB" id="A0A7X3H9E9"/>
<evidence type="ECO:0000256" key="1">
    <source>
        <dbReference type="SAM" id="MobiDB-lite"/>
    </source>
</evidence>
<evidence type="ECO:0000313" key="3">
    <source>
        <dbReference type="EMBL" id="MWK56697.1"/>
    </source>
</evidence>
<feature type="region of interest" description="Disordered" evidence="1">
    <location>
        <begin position="1"/>
        <end position="23"/>
    </location>
</feature>
<dbReference type="EMBL" id="WTFN01000024">
    <property type="protein sequence ID" value="MWK56697.1"/>
    <property type="molecule type" value="Genomic_DNA"/>
</dbReference>
<evidence type="ECO:0000313" key="4">
    <source>
        <dbReference type="Proteomes" id="UP000461288"/>
    </source>
</evidence>
<name>A0A7X3H9E9_9GAMM</name>
<evidence type="ECO:0000313" key="2">
    <source>
        <dbReference type="EMBL" id="MWK56686.1"/>
    </source>
</evidence>
<dbReference type="Proteomes" id="UP000461288">
    <property type="component" value="Unassembled WGS sequence"/>
</dbReference>
<reference evidence="2 4" key="1">
    <citation type="submission" date="2019-12" db="EMBL/GenBank/DDBJ databases">
        <title>Draft genome sequence of Pseudomonas otitidis recovered from a chicken carcass.</title>
        <authorList>
            <person name="Vieira T.R."/>
            <person name="Oliviera E.F.C."/>
            <person name="Silva N.M.V."/>
            <person name="Sambrano G.E."/>
            <person name="Cibulski S.P."/>
            <person name="Cardoso M.R.I."/>
        </authorList>
    </citation>
    <scope>NUCLEOTIDE SEQUENCE [LARGE SCALE GENOMIC DNA]</scope>
    <source>
        <strain evidence="2 4">25_K</strain>
    </source>
</reference>
<dbReference type="RefSeq" id="WP_160480896.1">
    <property type="nucleotide sequence ID" value="NZ_WTFN01000024.1"/>
</dbReference>
<organism evidence="2 4">
    <name type="scientific">Metapseudomonas otitidis</name>
    <dbReference type="NCBI Taxonomy" id="319939"/>
    <lineage>
        <taxon>Bacteria</taxon>
        <taxon>Pseudomonadati</taxon>
        <taxon>Pseudomonadota</taxon>
        <taxon>Gammaproteobacteria</taxon>
        <taxon>Pseudomonadales</taxon>
        <taxon>Pseudomonadaceae</taxon>
        <taxon>Metapseudomonas</taxon>
    </lineage>
</organism>
<protein>
    <submittedName>
        <fullName evidence="2">Uncharacterized protein</fullName>
    </submittedName>
</protein>
<accession>A0A7X3H9E9</accession>
<dbReference type="EMBL" id="WTFN01000024">
    <property type="protein sequence ID" value="MWK56686.1"/>
    <property type="molecule type" value="Genomic_DNA"/>
</dbReference>
<gene>
    <name evidence="2" type="ORF">GO594_11925</name>
    <name evidence="3" type="ORF">GO594_11980</name>
</gene>